<dbReference type="GO" id="GO:0030288">
    <property type="term" value="C:outer membrane-bounded periplasmic space"/>
    <property type="evidence" value="ECO:0007669"/>
    <property type="project" value="UniProtKB-ARBA"/>
</dbReference>
<comment type="caution">
    <text evidence="6">The sequence shown here is derived from an EMBL/GenBank/DDBJ whole genome shotgun (WGS) entry which is preliminary data.</text>
</comment>
<name>A0A4R3Z1E6_9FIRM</name>
<evidence type="ECO:0000256" key="3">
    <source>
        <dbReference type="ARBA" id="ARBA00022448"/>
    </source>
</evidence>
<evidence type="ECO:0000313" key="7">
    <source>
        <dbReference type="Proteomes" id="UP000295515"/>
    </source>
</evidence>
<dbReference type="PIRSF" id="PIRSF002741">
    <property type="entry name" value="MppA"/>
    <property type="match status" value="1"/>
</dbReference>
<keyword evidence="7" id="KW-1185">Reference proteome</keyword>
<dbReference type="CDD" id="cd08504">
    <property type="entry name" value="PBP2_OppA"/>
    <property type="match status" value="1"/>
</dbReference>
<dbReference type="GO" id="GO:1904680">
    <property type="term" value="F:peptide transmembrane transporter activity"/>
    <property type="evidence" value="ECO:0007669"/>
    <property type="project" value="TreeGrafter"/>
</dbReference>
<proteinExistence type="inferred from homology"/>
<gene>
    <name evidence="6" type="ORF">EDD60_10982</name>
</gene>
<dbReference type="PANTHER" id="PTHR30290">
    <property type="entry name" value="PERIPLASMIC BINDING COMPONENT OF ABC TRANSPORTER"/>
    <property type="match status" value="1"/>
</dbReference>
<organism evidence="6 7">
    <name type="scientific">Longibaculum muris</name>
    <dbReference type="NCBI Taxonomy" id="1796628"/>
    <lineage>
        <taxon>Bacteria</taxon>
        <taxon>Bacillati</taxon>
        <taxon>Bacillota</taxon>
        <taxon>Erysipelotrichia</taxon>
        <taxon>Erysipelotrichales</taxon>
        <taxon>Coprobacillaceae</taxon>
        <taxon>Longibaculum</taxon>
    </lineage>
</organism>
<accession>A0A4R3Z1E6</accession>
<dbReference type="Pfam" id="PF00496">
    <property type="entry name" value="SBP_bac_5"/>
    <property type="match status" value="1"/>
</dbReference>
<dbReference type="GO" id="GO:0015833">
    <property type="term" value="P:peptide transport"/>
    <property type="evidence" value="ECO:0007669"/>
    <property type="project" value="TreeGrafter"/>
</dbReference>
<reference evidence="6 7" key="1">
    <citation type="submission" date="2019-03" db="EMBL/GenBank/DDBJ databases">
        <title>Genomic Encyclopedia of Type Strains, Phase IV (KMG-IV): sequencing the most valuable type-strain genomes for metagenomic binning, comparative biology and taxonomic classification.</title>
        <authorList>
            <person name="Goeker M."/>
        </authorList>
    </citation>
    <scope>NUCLEOTIDE SEQUENCE [LARGE SCALE GENOMIC DNA]</scope>
    <source>
        <strain evidence="6 7">DSM 29487</strain>
    </source>
</reference>
<evidence type="ECO:0000313" key="6">
    <source>
        <dbReference type="EMBL" id="TCV99500.1"/>
    </source>
</evidence>
<dbReference type="AlphaFoldDB" id="A0A4R3Z1E6"/>
<dbReference type="InterPro" id="IPR039424">
    <property type="entry name" value="SBP_5"/>
</dbReference>
<dbReference type="Gene3D" id="3.90.76.10">
    <property type="entry name" value="Dipeptide-binding Protein, Domain 1"/>
    <property type="match status" value="1"/>
</dbReference>
<evidence type="ECO:0000256" key="4">
    <source>
        <dbReference type="ARBA" id="ARBA00022729"/>
    </source>
</evidence>
<comment type="similarity">
    <text evidence="2">Belongs to the bacterial solute-binding protein 5 family.</text>
</comment>
<comment type="subcellular location">
    <subcellularLocation>
        <location evidence="1">Cell envelope</location>
    </subcellularLocation>
</comment>
<dbReference type="Gene3D" id="3.40.190.10">
    <property type="entry name" value="Periplasmic binding protein-like II"/>
    <property type="match status" value="1"/>
</dbReference>
<dbReference type="Gene3D" id="3.10.105.10">
    <property type="entry name" value="Dipeptide-binding Protein, Domain 3"/>
    <property type="match status" value="1"/>
</dbReference>
<protein>
    <submittedName>
        <fullName evidence="6">Oligopeptide transport system substrate-binding protein</fullName>
    </submittedName>
</protein>
<dbReference type="InterPro" id="IPR030678">
    <property type="entry name" value="Peptide/Ni-bd"/>
</dbReference>
<keyword evidence="4" id="KW-0732">Signal</keyword>
<dbReference type="SUPFAM" id="SSF53850">
    <property type="entry name" value="Periplasmic binding protein-like II"/>
    <property type="match status" value="1"/>
</dbReference>
<dbReference type="FunFam" id="3.90.76.10:FF:000001">
    <property type="entry name" value="Oligopeptide ABC transporter substrate-binding protein"/>
    <property type="match status" value="1"/>
</dbReference>
<evidence type="ECO:0000259" key="5">
    <source>
        <dbReference type="Pfam" id="PF00496"/>
    </source>
</evidence>
<keyword evidence="3" id="KW-0813">Transport</keyword>
<sequence length="572" mass="63264">MIDAHKLTTTQMLTMVLSNEEEKIGMKGNWVKKVAASMMCLAMVTGCGSNGSSGSKEISVNLTAEPPEMNSILTTSSGSMNVLRHCVEGLVVLDAKDEAQPGMAESWDVSPDKKTYTFHLRKGQKWSNGEEVTAKDFVFAWNKHFTKKSGAAYASTWMTKIAGAEDVFNAKDDAALKKALANAGWKAKDDYTFEVTFTGPFQYAVVLMAFPSFFPVNEKAFNDAGAAKDIKKYGTSEKTMAYNGPYKITSWTHEDSLVLEKNQDYWNKDAIKLDKITMKMIGNMTTAVNEFNNGTIDMIDLDGENAKTLKKDGKNVQAFDDGGVWYLEFNSQAKNLGLNNAKVRKGITLAINAKAMAESILQNASPVATTMTPAAVANGEFKKTVGDLLTRDGDYAKAKAMLEEGLKEEGLTLAKFTPTLLCDDTSSAKKQAEFLQAQFKDNLGVKLEVKQVTYKSRLDLMDKGQFDIVFAGWSADYNDPMTYLDMWMTGNGNNHGKWSNAEYDALINKASSLADKDQYYATLKKAEQILADECPIGVVFDRQKDFITTDKLKGVVRTAFQDMNFNYAYIEE</sequence>
<dbReference type="FunFam" id="3.10.105.10:FF:000001">
    <property type="entry name" value="Oligopeptide ABC transporter, oligopeptide-binding protein"/>
    <property type="match status" value="1"/>
</dbReference>
<dbReference type="EMBL" id="SMCQ01000009">
    <property type="protein sequence ID" value="TCV99500.1"/>
    <property type="molecule type" value="Genomic_DNA"/>
</dbReference>
<dbReference type="PANTHER" id="PTHR30290:SF10">
    <property type="entry name" value="PERIPLASMIC OLIGOPEPTIDE-BINDING PROTEIN-RELATED"/>
    <property type="match status" value="1"/>
</dbReference>
<dbReference type="Proteomes" id="UP000295515">
    <property type="component" value="Unassembled WGS sequence"/>
</dbReference>
<dbReference type="InterPro" id="IPR000914">
    <property type="entry name" value="SBP_5_dom"/>
</dbReference>
<evidence type="ECO:0000256" key="2">
    <source>
        <dbReference type="ARBA" id="ARBA00005695"/>
    </source>
</evidence>
<evidence type="ECO:0000256" key="1">
    <source>
        <dbReference type="ARBA" id="ARBA00004196"/>
    </source>
</evidence>
<feature type="domain" description="Solute-binding protein family 5" evidence="5">
    <location>
        <begin position="99"/>
        <end position="494"/>
    </location>
</feature>
<dbReference type="GO" id="GO:0043190">
    <property type="term" value="C:ATP-binding cassette (ABC) transporter complex"/>
    <property type="evidence" value="ECO:0007669"/>
    <property type="project" value="InterPro"/>
</dbReference>